<evidence type="ECO:0000256" key="6">
    <source>
        <dbReference type="ARBA" id="ARBA00022679"/>
    </source>
</evidence>
<keyword evidence="9" id="KW-0067">ATP-binding</keyword>
<feature type="compositionally biased region" description="Low complexity" evidence="14">
    <location>
        <begin position="245"/>
        <end position="258"/>
    </location>
</feature>
<dbReference type="OrthoDB" id="9803176at2"/>
<feature type="compositionally biased region" description="Basic and acidic residues" evidence="14">
    <location>
        <begin position="266"/>
        <end position="277"/>
    </location>
</feature>
<dbReference type="PANTHER" id="PTHR43395:SF10">
    <property type="entry name" value="CHEMOTAXIS PROTEIN CHEA"/>
    <property type="match status" value="1"/>
</dbReference>
<dbReference type="SUPFAM" id="SSF47226">
    <property type="entry name" value="Histidine-containing phosphotransfer domain, HPT domain"/>
    <property type="match status" value="1"/>
</dbReference>
<dbReference type="SMART" id="SM00387">
    <property type="entry name" value="HATPase_c"/>
    <property type="match status" value="1"/>
</dbReference>
<evidence type="ECO:0000256" key="4">
    <source>
        <dbReference type="ARBA" id="ARBA00022500"/>
    </source>
</evidence>
<comment type="catalytic activity">
    <reaction evidence="1">
        <text>ATP + protein L-histidine = ADP + protein N-phospho-L-histidine.</text>
        <dbReference type="EC" id="2.7.13.3"/>
    </reaction>
</comment>
<feature type="modified residue" description="Phosphohistidine" evidence="12">
    <location>
        <position position="47"/>
    </location>
</feature>
<dbReference type="Pfam" id="PF01584">
    <property type="entry name" value="CheW"/>
    <property type="match status" value="1"/>
</dbReference>
<dbReference type="SUPFAM" id="SSF50341">
    <property type="entry name" value="CheW-like"/>
    <property type="match status" value="1"/>
</dbReference>
<feature type="domain" description="CheW-like" evidence="16">
    <location>
        <begin position="565"/>
        <end position="700"/>
    </location>
</feature>
<keyword evidence="10" id="KW-0902">Two-component regulatory system</keyword>
<dbReference type="InterPro" id="IPR008207">
    <property type="entry name" value="Sig_transdc_His_kin_Hpt_dom"/>
</dbReference>
<keyword evidence="7" id="KW-0547">Nucleotide-binding</keyword>
<sequence>MEIDLSQFHQVFFEESFEGLDTMEQELLHLEAGSDLENINTIFRAAHSIKGGSATFSFKEIADFTHVLETLLDEMREGSRPVTREVVDLLLKSVDCLRGMLTRTQKEEDMGDSHIELINYFNELLSGEAPQEKDDAVEQEVNLSLSEPQDQSPWTIKFVPESYILETGNEPLRMFRELKAFGALDVKANLEKVPDFDELKAEECYMSWDLSLDSEIEIEAIKEVFEWVEDDCVLEIARQEKTETQAEQNTQEELTAEAFDTDSEAVVEKTKKADKPVKSQPAEQDKPASSQPQQKLVSVKKDVPPKTEKKTAASASIRVGIDKVDTLIDLVGELVITQSMLGELGENFDMSKLNQLISGLSELEQNTRELQESVMRIRMLPIGFVFNRLPRMVRDLSSQLGKKVNLEIKGESTELDKTVMEQIGDPLTHLVRNALDHGIESVEKRVEQGKDEEGTLILNAFHQGGNIVIEVVDDGGGIDPDIIYEKAVDKGLIQPGTDIPRDHILSLIMEPGFSTAEIVSDVSGRGVGMDVVKRNINNLGGSVEIHSELGQGTTFTIRLPLTLAILDGQLIKVANEVFVLPLVSIIESVPLTMAEISTIAGDMKVYKLHDEYVPIIDLKDEFEIKHELTNVSDGLLAIVEGENRRIALRIDELLGQQQVVIKSLESHYKSIQGVSGATILGDGRVSLILDIVGLAKRASERASRKRERVA</sequence>
<feature type="compositionally biased region" description="Basic and acidic residues" evidence="14">
    <location>
        <begin position="299"/>
        <end position="311"/>
    </location>
</feature>
<proteinExistence type="predicted"/>
<evidence type="ECO:0000256" key="13">
    <source>
        <dbReference type="SAM" id="Coils"/>
    </source>
</evidence>
<dbReference type="Proteomes" id="UP000315439">
    <property type="component" value="Unassembled WGS sequence"/>
</dbReference>
<evidence type="ECO:0000313" key="18">
    <source>
        <dbReference type="EMBL" id="TQV86717.1"/>
    </source>
</evidence>
<evidence type="ECO:0000256" key="3">
    <source>
        <dbReference type="ARBA" id="ARBA00021495"/>
    </source>
</evidence>
<dbReference type="CDD" id="cd16916">
    <property type="entry name" value="HATPase_CheA-like"/>
    <property type="match status" value="1"/>
</dbReference>
<evidence type="ECO:0000256" key="10">
    <source>
        <dbReference type="ARBA" id="ARBA00023012"/>
    </source>
</evidence>
<dbReference type="SMART" id="SM01231">
    <property type="entry name" value="H-kinase_dim"/>
    <property type="match status" value="1"/>
</dbReference>
<dbReference type="SUPFAM" id="SSF55874">
    <property type="entry name" value="ATPase domain of HSP90 chaperone/DNA topoisomerase II/histidine kinase"/>
    <property type="match status" value="1"/>
</dbReference>
<dbReference type="InterPro" id="IPR005467">
    <property type="entry name" value="His_kinase_dom"/>
</dbReference>
<gene>
    <name evidence="18" type="ORF">FLL46_17655</name>
</gene>
<dbReference type="Gene3D" id="1.20.120.160">
    <property type="entry name" value="HPT domain"/>
    <property type="match status" value="1"/>
</dbReference>
<dbReference type="Pfam" id="PF02518">
    <property type="entry name" value="HATPase_c"/>
    <property type="match status" value="1"/>
</dbReference>
<name>A0A545UB85_9GAMM</name>
<dbReference type="GO" id="GO:0005737">
    <property type="term" value="C:cytoplasm"/>
    <property type="evidence" value="ECO:0007669"/>
    <property type="project" value="InterPro"/>
</dbReference>
<dbReference type="CDD" id="cd00731">
    <property type="entry name" value="CheA_reg"/>
    <property type="match status" value="1"/>
</dbReference>
<keyword evidence="8" id="KW-0418">Kinase</keyword>
<comment type="caution">
    <text evidence="18">The sequence shown here is derived from an EMBL/GenBank/DDBJ whole genome shotgun (WGS) entry which is preliminary data.</text>
</comment>
<dbReference type="Gene3D" id="2.30.30.40">
    <property type="entry name" value="SH3 Domains"/>
    <property type="match status" value="1"/>
</dbReference>
<dbReference type="PRINTS" id="PR00344">
    <property type="entry name" value="BCTRLSENSOR"/>
</dbReference>
<dbReference type="GO" id="GO:0005524">
    <property type="term" value="F:ATP binding"/>
    <property type="evidence" value="ECO:0007669"/>
    <property type="project" value="UniProtKB-KW"/>
</dbReference>
<evidence type="ECO:0000256" key="1">
    <source>
        <dbReference type="ARBA" id="ARBA00000085"/>
    </source>
</evidence>
<keyword evidence="13" id="KW-0175">Coiled coil</keyword>
<dbReference type="RefSeq" id="WP_142932642.1">
    <property type="nucleotide sequence ID" value="NZ_ML660166.1"/>
</dbReference>
<feature type="coiled-coil region" evidence="13">
    <location>
        <begin position="353"/>
        <end position="380"/>
    </location>
</feature>
<dbReference type="InterPro" id="IPR036061">
    <property type="entry name" value="CheW-like_dom_sf"/>
</dbReference>
<evidence type="ECO:0000256" key="2">
    <source>
        <dbReference type="ARBA" id="ARBA00012438"/>
    </source>
</evidence>
<protein>
    <recommendedName>
        <fullName evidence="3">Chemotaxis protein CheA</fullName>
        <ecNumber evidence="2">2.7.13.3</ecNumber>
    </recommendedName>
</protein>
<feature type="domain" description="Histidine kinase" evidence="15">
    <location>
        <begin position="349"/>
        <end position="563"/>
    </location>
</feature>
<feature type="domain" description="HPt" evidence="17">
    <location>
        <begin position="1"/>
        <end position="104"/>
    </location>
</feature>
<keyword evidence="5 12" id="KW-0597">Phosphoprotein</keyword>
<keyword evidence="19" id="KW-1185">Reference proteome</keyword>
<dbReference type="InterPro" id="IPR036097">
    <property type="entry name" value="HisK_dim/P_sf"/>
</dbReference>
<dbReference type="InterPro" id="IPR004358">
    <property type="entry name" value="Sig_transdc_His_kin-like_C"/>
</dbReference>
<dbReference type="SMART" id="SM00260">
    <property type="entry name" value="CheW"/>
    <property type="match status" value="1"/>
</dbReference>
<dbReference type="EMBL" id="VIKS01000010">
    <property type="protein sequence ID" value="TQV86717.1"/>
    <property type="molecule type" value="Genomic_DNA"/>
</dbReference>
<dbReference type="InterPro" id="IPR036890">
    <property type="entry name" value="HATPase_C_sf"/>
</dbReference>
<comment type="function">
    <text evidence="11">Involved in the transmission of sensory signals from the chemoreceptors to the flagellar motors. CheA is autophosphorylated; it can transfer its phosphate group to either CheB or CheY.</text>
</comment>
<evidence type="ECO:0000259" key="15">
    <source>
        <dbReference type="PROSITE" id="PS50109"/>
    </source>
</evidence>
<dbReference type="PROSITE" id="PS50894">
    <property type="entry name" value="HPT"/>
    <property type="match status" value="1"/>
</dbReference>
<dbReference type="Gene3D" id="3.30.565.10">
    <property type="entry name" value="Histidine kinase-like ATPase, C-terminal domain"/>
    <property type="match status" value="1"/>
</dbReference>
<dbReference type="Pfam" id="PF01627">
    <property type="entry name" value="Hpt"/>
    <property type="match status" value="1"/>
</dbReference>
<feature type="region of interest" description="Disordered" evidence="14">
    <location>
        <begin position="242"/>
        <end position="312"/>
    </location>
</feature>
<dbReference type="GO" id="GO:0000155">
    <property type="term" value="F:phosphorelay sensor kinase activity"/>
    <property type="evidence" value="ECO:0007669"/>
    <property type="project" value="InterPro"/>
</dbReference>
<evidence type="ECO:0000256" key="7">
    <source>
        <dbReference type="ARBA" id="ARBA00022741"/>
    </source>
</evidence>
<evidence type="ECO:0000256" key="14">
    <source>
        <dbReference type="SAM" id="MobiDB-lite"/>
    </source>
</evidence>
<feature type="compositionally biased region" description="Polar residues" evidence="14">
    <location>
        <begin position="287"/>
        <end position="296"/>
    </location>
</feature>
<dbReference type="CDD" id="cd00088">
    <property type="entry name" value="HPT"/>
    <property type="match status" value="1"/>
</dbReference>
<evidence type="ECO:0000256" key="9">
    <source>
        <dbReference type="ARBA" id="ARBA00022840"/>
    </source>
</evidence>
<dbReference type="EC" id="2.7.13.3" evidence="2"/>
<dbReference type="Gene3D" id="1.10.287.560">
    <property type="entry name" value="Histidine kinase CheA-like, homodimeric domain"/>
    <property type="match status" value="1"/>
</dbReference>
<dbReference type="InterPro" id="IPR051315">
    <property type="entry name" value="Bact_Chemotaxis_CheA"/>
</dbReference>
<evidence type="ECO:0000256" key="12">
    <source>
        <dbReference type="PROSITE-ProRule" id="PRU00110"/>
    </source>
</evidence>
<dbReference type="FunFam" id="2.30.30.40:FF:000048">
    <property type="entry name" value="Chemotaxis protein CheA, putative"/>
    <property type="match status" value="1"/>
</dbReference>
<dbReference type="InterPro" id="IPR002545">
    <property type="entry name" value="CheW-lke_dom"/>
</dbReference>
<organism evidence="18 19">
    <name type="scientific">Aliikangiella coralliicola</name>
    <dbReference type="NCBI Taxonomy" id="2592383"/>
    <lineage>
        <taxon>Bacteria</taxon>
        <taxon>Pseudomonadati</taxon>
        <taxon>Pseudomonadota</taxon>
        <taxon>Gammaproteobacteria</taxon>
        <taxon>Oceanospirillales</taxon>
        <taxon>Pleioneaceae</taxon>
        <taxon>Aliikangiella</taxon>
    </lineage>
</organism>
<dbReference type="InterPro" id="IPR004105">
    <property type="entry name" value="CheA-like_dim"/>
</dbReference>
<dbReference type="SUPFAM" id="SSF47384">
    <property type="entry name" value="Homodimeric domain of signal transducing histidine kinase"/>
    <property type="match status" value="1"/>
</dbReference>
<dbReference type="PROSITE" id="PS50851">
    <property type="entry name" value="CHEW"/>
    <property type="match status" value="1"/>
</dbReference>
<evidence type="ECO:0000313" key="19">
    <source>
        <dbReference type="Proteomes" id="UP000315439"/>
    </source>
</evidence>
<accession>A0A545UB85</accession>
<dbReference type="PROSITE" id="PS50109">
    <property type="entry name" value="HIS_KIN"/>
    <property type="match status" value="1"/>
</dbReference>
<dbReference type="InterPro" id="IPR036641">
    <property type="entry name" value="HPT_dom_sf"/>
</dbReference>
<dbReference type="GO" id="GO:0006935">
    <property type="term" value="P:chemotaxis"/>
    <property type="evidence" value="ECO:0007669"/>
    <property type="project" value="UniProtKB-KW"/>
</dbReference>
<keyword evidence="6" id="KW-0808">Transferase</keyword>
<keyword evidence="4" id="KW-0145">Chemotaxis</keyword>
<evidence type="ECO:0000256" key="11">
    <source>
        <dbReference type="ARBA" id="ARBA00035100"/>
    </source>
</evidence>
<dbReference type="Pfam" id="PF02895">
    <property type="entry name" value="H-kinase_dim"/>
    <property type="match status" value="1"/>
</dbReference>
<dbReference type="PANTHER" id="PTHR43395">
    <property type="entry name" value="SENSOR HISTIDINE KINASE CHEA"/>
    <property type="match status" value="1"/>
</dbReference>
<evidence type="ECO:0000256" key="5">
    <source>
        <dbReference type="ARBA" id="ARBA00022553"/>
    </source>
</evidence>
<dbReference type="InterPro" id="IPR037006">
    <property type="entry name" value="CheA-like_homodim_sf"/>
</dbReference>
<reference evidence="18 19" key="1">
    <citation type="submission" date="2019-07" db="EMBL/GenBank/DDBJ databases">
        <title>Draft genome for Aliikangiella sp. M105.</title>
        <authorList>
            <person name="Wang G."/>
        </authorList>
    </citation>
    <scope>NUCLEOTIDE SEQUENCE [LARGE SCALE GENOMIC DNA]</scope>
    <source>
        <strain evidence="18 19">M105</strain>
    </source>
</reference>
<evidence type="ECO:0000259" key="17">
    <source>
        <dbReference type="PROSITE" id="PS50894"/>
    </source>
</evidence>
<dbReference type="InterPro" id="IPR003594">
    <property type="entry name" value="HATPase_dom"/>
</dbReference>
<evidence type="ECO:0000256" key="8">
    <source>
        <dbReference type="ARBA" id="ARBA00022777"/>
    </source>
</evidence>
<evidence type="ECO:0000259" key="16">
    <source>
        <dbReference type="PROSITE" id="PS50851"/>
    </source>
</evidence>
<dbReference type="FunFam" id="3.30.565.10:FF:000016">
    <property type="entry name" value="Chemotaxis protein CheA, putative"/>
    <property type="match status" value="1"/>
</dbReference>
<dbReference type="SMART" id="SM00073">
    <property type="entry name" value="HPT"/>
    <property type="match status" value="1"/>
</dbReference>
<dbReference type="AlphaFoldDB" id="A0A545UB85"/>